<dbReference type="RefSeq" id="WP_075859679.1">
    <property type="nucleotide sequence ID" value="NZ_BDJK01000036.1"/>
</dbReference>
<reference evidence="3" key="1">
    <citation type="submission" date="2016-12" db="EMBL/GenBank/DDBJ databases">
        <title>Draft Genome Sequences od Carboxydothermus pertinax and islandicus, Hydrogenogenic Carboxydotrophic Bacteria.</title>
        <authorList>
            <person name="Fukuyama Y."/>
            <person name="Ohmae K."/>
            <person name="Yoneda Y."/>
            <person name="Yoshida T."/>
            <person name="Sako Y."/>
        </authorList>
    </citation>
    <scope>NUCLEOTIDE SEQUENCE [LARGE SCALE GENOMIC DNA]</scope>
    <source>
        <strain evidence="3">Ug1</strain>
    </source>
</reference>
<dbReference type="STRING" id="870242.cpu_17490"/>
<evidence type="ECO:0000313" key="2">
    <source>
        <dbReference type="EMBL" id="GAV23239.1"/>
    </source>
</evidence>
<dbReference type="InterPro" id="IPR043168">
    <property type="entry name" value="DegV_C"/>
</dbReference>
<keyword evidence="1" id="KW-0446">Lipid-binding</keyword>
<accession>A0A1L8CWK5</accession>
<dbReference type="PROSITE" id="PS51482">
    <property type="entry name" value="DEGV"/>
    <property type="match status" value="1"/>
</dbReference>
<dbReference type="SUPFAM" id="SSF82549">
    <property type="entry name" value="DAK1/DegV-like"/>
    <property type="match status" value="1"/>
</dbReference>
<organism evidence="2 3">
    <name type="scientific">Carboxydothermus pertinax</name>
    <dbReference type="NCBI Taxonomy" id="870242"/>
    <lineage>
        <taxon>Bacteria</taxon>
        <taxon>Bacillati</taxon>
        <taxon>Bacillota</taxon>
        <taxon>Clostridia</taxon>
        <taxon>Thermoanaerobacterales</taxon>
        <taxon>Thermoanaerobacteraceae</taxon>
        <taxon>Carboxydothermus</taxon>
    </lineage>
</organism>
<dbReference type="Gene3D" id="3.40.50.10170">
    <property type="match status" value="1"/>
</dbReference>
<keyword evidence="3" id="KW-1185">Reference proteome</keyword>
<dbReference type="Gene3D" id="3.30.1180.10">
    <property type="match status" value="1"/>
</dbReference>
<dbReference type="InterPro" id="IPR003797">
    <property type="entry name" value="DegV"/>
</dbReference>
<sequence length="282" mass="32058">MRKFKIFTDSTLDLPEEIVKEEGIEIIPLSVNFPDGKSYFDRLEISAKEFLARMKEYVELPKTSQPSPHHFLEAFKNAVHHLENAGEVVFLGLSSRLSGTWQNAKIAAEMISKKITVIDSKTSSLGLGILALRVSEWLKEGCEREELLHRVEKFKEEHRLFFTVETMENLVKGGRVSRMKELMANFLNIKPIFHRTPEGEIGHLENVRGRKKAIQRLIELAEQHGKNFEEKIIGITHAGALEDALLLKEKLLERLKPKKIILSELSPVLATHGGEGTLLVTY</sequence>
<evidence type="ECO:0000256" key="1">
    <source>
        <dbReference type="ARBA" id="ARBA00023121"/>
    </source>
</evidence>
<dbReference type="GO" id="GO:0008289">
    <property type="term" value="F:lipid binding"/>
    <property type="evidence" value="ECO:0007669"/>
    <property type="project" value="UniProtKB-KW"/>
</dbReference>
<dbReference type="Pfam" id="PF02645">
    <property type="entry name" value="DegV"/>
    <property type="match status" value="1"/>
</dbReference>
<dbReference type="PANTHER" id="PTHR33434">
    <property type="entry name" value="DEGV DOMAIN-CONTAINING PROTEIN DR_1986-RELATED"/>
    <property type="match status" value="1"/>
</dbReference>
<dbReference type="PANTHER" id="PTHR33434:SF2">
    <property type="entry name" value="FATTY ACID-BINDING PROTEIN TM_1468"/>
    <property type="match status" value="1"/>
</dbReference>
<dbReference type="OrthoDB" id="9780660at2"/>
<name>A0A1L8CWK5_9THEO</name>
<dbReference type="EMBL" id="BDJK01000036">
    <property type="protein sequence ID" value="GAV23239.1"/>
    <property type="molecule type" value="Genomic_DNA"/>
</dbReference>
<comment type="caution">
    <text evidence="2">The sequence shown here is derived from an EMBL/GenBank/DDBJ whole genome shotgun (WGS) entry which is preliminary data.</text>
</comment>
<dbReference type="InterPro" id="IPR050270">
    <property type="entry name" value="DegV_domain_contain"/>
</dbReference>
<gene>
    <name evidence="2" type="ORF">cpu_17490</name>
</gene>
<dbReference type="AlphaFoldDB" id="A0A1L8CWK5"/>
<evidence type="ECO:0000313" key="3">
    <source>
        <dbReference type="Proteomes" id="UP000187485"/>
    </source>
</evidence>
<dbReference type="NCBIfam" id="TIGR00762">
    <property type="entry name" value="DegV"/>
    <property type="match status" value="1"/>
</dbReference>
<protein>
    <recommendedName>
        <fullName evidence="4">DegV family protein</fullName>
    </recommendedName>
</protein>
<evidence type="ECO:0008006" key="4">
    <source>
        <dbReference type="Google" id="ProtNLM"/>
    </source>
</evidence>
<proteinExistence type="predicted"/>
<dbReference type="Proteomes" id="UP000187485">
    <property type="component" value="Unassembled WGS sequence"/>
</dbReference>